<keyword evidence="2 5" id="KW-0812">Transmembrane</keyword>
<keyword evidence="4 5" id="KW-0472">Membrane</keyword>
<accession>A0A9D2AY40</accession>
<dbReference type="PANTHER" id="PTHR43424">
    <property type="entry name" value="LOCUS PUTATIVE PROTEIN 1-RELATED"/>
    <property type="match status" value="1"/>
</dbReference>
<sequence>MKIPILPGFQASSFKKYLLNTGWIMGARVGSIVIKTIVSVFALPNYLGASGNGILHYPLVLVTFFTAASALGLDSFVTRELLVAPEKNGKILGTAFCLRLIAGLICLPLIFLCYLIISKIAPTPPATPFTYIAIVSTLCVSQAIHIIDCFFQAKIMGKISLYAQVGANLLSAGIKLTLIYLQAPISIFIWSLALDGVILAIFYTTLYQRVSPGLKHWSFDWQLAKNLLKKSWPLAFSSLAILIYMKIDQLMIEAYLGENTLGIYTTVVQLSEGWYFIPMALVTALFPAIMHARKENLPLYEKRMQQLYQLMSIIGITLALFTTIAAPYIYQYLFKPEYYTATPILQIHVWGSVFMFLYVASGQYLIAEGYTNLALIRSVLGMVCNISLNLIWIPKHGMAGAAYATIITYMCSTLFIVFISKTRNQGLMLVKALFFIPILQKYIFISKR</sequence>
<reference evidence="6" key="1">
    <citation type="journal article" date="2021" name="PeerJ">
        <title>Extensive microbial diversity within the chicken gut microbiome revealed by metagenomics and culture.</title>
        <authorList>
            <person name="Gilroy R."/>
            <person name="Ravi A."/>
            <person name="Getino M."/>
            <person name="Pursley I."/>
            <person name="Horton D.L."/>
            <person name="Alikhan N.F."/>
            <person name="Baker D."/>
            <person name="Gharbi K."/>
            <person name="Hall N."/>
            <person name="Watson M."/>
            <person name="Adriaenssens E.M."/>
            <person name="Foster-Nyarko E."/>
            <person name="Jarju S."/>
            <person name="Secka A."/>
            <person name="Antonio M."/>
            <person name="Oren A."/>
            <person name="Chaudhuri R.R."/>
            <person name="La Ragione R."/>
            <person name="Hildebrand F."/>
            <person name="Pallen M.J."/>
        </authorList>
    </citation>
    <scope>NUCLEOTIDE SEQUENCE</scope>
    <source>
        <strain evidence="6">1719</strain>
    </source>
</reference>
<name>A0A9D2AY40_9SPHI</name>
<dbReference type="Proteomes" id="UP000824156">
    <property type="component" value="Unassembled WGS sequence"/>
</dbReference>
<feature type="transmembrane region" description="Helical" evidence="5">
    <location>
        <begin position="349"/>
        <end position="367"/>
    </location>
</feature>
<evidence type="ECO:0000256" key="4">
    <source>
        <dbReference type="ARBA" id="ARBA00023136"/>
    </source>
</evidence>
<dbReference type="Pfam" id="PF01943">
    <property type="entry name" value="Polysacc_synt"/>
    <property type="match status" value="1"/>
</dbReference>
<feature type="transmembrane region" description="Helical" evidence="5">
    <location>
        <begin position="273"/>
        <end position="290"/>
    </location>
</feature>
<feature type="transmembrane region" description="Helical" evidence="5">
    <location>
        <begin position="400"/>
        <end position="419"/>
    </location>
</feature>
<feature type="transmembrane region" description="Helical" evidence="5">
    <location>
        <begin position="55"/>
        <end position="76"/>
    </location>
</feature>
<feature type="transmembrane region" description="Helical" evidence="5">
    <location>
        <begin position="374"/>
        <end position="394"/>
    </location>
</feature>
<feature type="transmembrane region" description="Helical" evidence="5">
    <location>
        <begin position="310"/>
        <end position="329"/>
    </location>
</feature>
<feature type="transmembrane region" description="Helical" evidence="5">
    <location>
        <begin position="227"/>
        <end position="247"/>
    </location>
</feature>
<reference evidence="6" key="2">
    <citation type="submission" date="2021-04" db="EMBL/GenBank/DDBJ databases">
        <authorList>
            <person name="Gilroy R."/>
        </authorList>
    </citation>
    <scope>NUCLEOTIDE SEQUENCE</scope>
    <source>
        <strain evidence="6">1719</strain>
    </source>
</reference>
<feature type="transmembrane region" description="Helical" evidence="5">
    <location>
        <begin position="21"/>
        <end position="43"/>
    </location>
</feature>
<proteinExistence type="predicted"/>
<comment type="subcellular location">
    <subcellularLocation>
        <location evidence="1">Membrane</location>
        <topology evidence="1">Multi-pass membrane protein</topology>
    </subcellularLocation>
</comment>
<dbReference type="InterPro" id="IPR002797">
    <property type="entry name" value="Polysacc_synth"/>
</dbReference>
<comment type="caution">
    <text evidence="6">The sequence shown here is derived from an EMBL/GenBank/DDBJ whole genome shotgun (WGS) entry which is preliminary data.</text>
</comment>
<feature type="transmembrane region" description="Helical" evidence="5">
    <location>
        <begin position="159"/>
        <end position="181"/>
    </location>
</feature>
<evidence type="ECO:0000256" key="3">
    <source>
        <dbReference type="ARBA" id="ARBA00022989"/>
    </source>
</evidence>
<organism evidence="6 7">
    <name type="scientific">Candidatus Sphingobacterium stercoripullorum</name>
    <dbReference type="NCBI Taxonomy" id="2838759"/>
    <lineage>
        <taxon>Bacteria</taxon>
        <taxon>Pseudomonadati</taxon>
        <taxon>Bacteroidota</taxon>
        <taxon>Sphingobacteriia</taxon>
        <taxon>Sphingobacteriales</taxon>
        <taxon>Sphingobacteriaceae</taxon>
        <taxon>Sphingobacterium</taxon>
    </lineage>
</organism>
<feature type="transmembrane region" description="Helical" evidence="5">
    <location>
        <begin position="187"/>
        <end position="206"/>
    </location>
</feature>
<feature type="transmembrane region" description="Helical" evidence="5">
    <location>
        <begin position="129"/>
        <end position="147"/>
    </location>
</feature>
<feature type="transmembrane region" description="Helical" evidence="5">
    <location>
        <begin position="426"/>
        <end position="445"/>
    </location>
</feature>
<protein>
    <submittedName>
        <fullName evidence="6">Flippase</fullName>
    </submittedName>
</protein>
<keyword evidence="3 5" id="KW-1133">Transmembrane helix</keyword>
<dbReference type="GO" id="GO:0016020">
    <property type="term" value="C:membrane"/>
    <property type="evidence" value="ECO:0007669"/>
    <property type="project" value="UniProtKB-SubCell"/>
</dbReference>
<evidence type="ECO:0000313" key="6">
    <source>
        <dbReference type="EMBL" id="HIX54173.1"/>
    </source>
</evidence>
<dbReference type="EMBL" id="DXEZ01000113">
    <property type="protein sequence ID" value="HIX54173.1"/>
    <property type="molecule type" value="Genomic_DNA"/>
</dbReference>
<dbReference type="PANTHER" id="PTHR43424:SF1">
    <property type="entry name" value="LOCUS PUTATIVE PROTEIN 1-RELATED"/>
    <property type="match status" value="1"/>
</dbReference>
<evidence type="ECO:0000256" key="1">
    <source>
        <dbReference type="ARBA" id="ARBA00004141"/>
    </source>
</evidence>
<evidence type="ECO:0000313" key="7">
    <source>
        <dbReference type="Proteomes" id="UP000824156"/>
    </source>
</evidence>
<dbReference type="InterPro" id="IPR052556">
    <property type="entry name" value="PolySynth_Transporter"/>
</dbReference>
<gene>
    <name evidence="6" type="ORF">H9853_04050</name>
</gene>
<dbReference type="AlphaFoldDB" id="A0A9D2AY40"/>
<evidence type="ECO:0000256" key="5">
    <source>
        <dbReference type="SAM" id="Phobius"/>
    </source>
</evidence>
<dbReference type="CDD" id="cd13128">
    <property type="entry name" value="MATE_Wzx_like"/>
    <property type="match status" value="1"/>
</dbReference>
<feature type="transmembrane region" description="Helical" evidence="5">
    <location>
        <begin position="96"/>
        <end position="117"/>
    </location>
</feature>
<evidence type="ECO:0000256" key="2">
    <source>
        <dbReference type="ARBA" id="ARBA00022692"/>
    </source>
</evidence>